<evidence type="ECO:0000256" key="2">
    <source>
        <dbReference type="ARBA" id="ARBA00022475"/>
    </source>
</evidence>
<dbReference type="InterPro" id="IPR038078">
    <property type="entry name" value="PhoU-like_sf"/>
</dbReference>
<keyword evidence="2" id="KW-1003">Cell membrane</keyword>
<keyword evidence="3 6" id="KW-0812">Transmembrane</keyword>
<evidence type="ECO:0000256" key="6">
    <source>
        <dbReference type="SAM" id="Phobius"/>
    </source>
</evidence>
<comment type="subcellular location">
    <subcellularLocation>
        <location evidence="1">Cell membrane</location>
        <topology evidence="1">Multi-pass membrane protein</topology>
    </subcellularLocation>
</comment>
<evidence type="ECO:0000256" key="3">
    <source>
        <dbReference type="ARBA" id="ARBA00022692"/>
    </source>
</evidence>
<dbReference type="EMBL" id="CP016199">
    <property type="protein sequence ID" value="ASS37699.1"/>
    <property type="molecule type" value="Genomic_DNA"/>
</dbReference>
<dbReference type="InterPro" id="IPR003841">
    <property type="entry name" value="Na/Pi_transpt"/>
</dbReference>
<dbReference type="GO" id="GO:0044341">
    <property type="term" value="P:sodium-dependent phosphate transport"/>
    <property type="evidence" value="ECO:0007669"/>
    <property type="project" value="InterPro"/>
</dbReference>
<dbReference type="Pfam" id="PF01895">
    <property type="entry name" value="PhoU"/>
    <property type="match status" value="1"/>
</dbReference>
<evidence type="ECO:0000313" key="9">
    <source>
        <dbReference type="Proteomes" id="UP000214689"/>
    </source>
</evidence>
<feature type="transmembrane region" description="Helical" evidence="6">
    <location>
        <begin position="6"/>
        <end position="24"/>
    </location>
</feature>
<evidence type="ECO:0000256" key="5">
    <source>
        <dbReference type="ARBA" id="ARBA00023136"/>
    </source>
</evidence>
<dbReference type="Pfam" id="PF02690">
    <property type="entry name" value="Na_Pi_cotrans"/>
    <property type="match status" value="2"/>
</dbReference>
<proteinExistence type="predicted"/>
<dbReference type="InterPro" id="IPR026022">
    <property type="entry name" value="PhoU_dom"/>
</dbReference>
<name>A0A223AS02_9FIRM</name>
<feature type="domain" description="PhoU" evidence="7">
    <location>
        <begin position="472"/>
        <end position="550"/>
    </location>
</feature>
<accession>A0A223AS02</accession>
<evidence type="ECO:0000256" key="4">
    <source>
        <dbReference type="ARBA" id="ARBA00022989"/>
    </source>
</evidence>
<dbReference type="RefSeq" id="WP_094233927.1">
    <property type="nucleotide sequence ID" value="NZ_CP016199.1"/>
</dbReference>
<keyword evidence="9" id="KW-1185">Reference proteome</keyword>
<evidence type="ECO:0000256" key="1">
    <source>
        <dbReference type="ARBA" id="ARBA00004651"/>
    </source>
</evidence>
<dbReference type="Gene3D" id="1.20.58.220">
    <property type="entry name" value="Phosphate transport system protein phou homolog 2, domain 2"/>
    <property type="match status" value="1"/>
</dbReference>
<dbReference type="GO" id="GO:0005886">
    <property type="term" value="C:plasma membrane"/>
    <property type="evidence" value="ECO:0007669"/>
    <property type="project" value="UniProtKB-SubCell"/>
</dbReference>
<dbReference type="GO" id="GO:0005436">
    <property type="term" value="F:sodium:phosphate symporter activity"/>
    <property type="evidence" value="ECO:0007669"/>
    <property type="project" value="InterPro"/>
</dbReference>
<dbReference type="PANTHER" id="PTHR10010:SF46">
    <property type="entry name" value="SODIUM-DEPENDENT PHOSPHATE TRANSPORT PROTEIN 2B"/>
    <property type="match status" value="1"/>
</dbReference>
<reference evidence="9" key="1">
    <citation type="submission" date="2016-05" db="EMBL/GenBank/DDBJ databases">
        <authorList>
            <person name="Holder M.E."/>
            <person name="Ajami N.J."/>
            <person name="Petrosino J.F."/>
        </authorList>
    </citation>
    <scope>NUCLEOTIDE SEQUENCE [LARGE SCALE GENOMIC DNA]</scope>
    <source>
        <strain evidence="9">ATCC 700696</strain>
    </source>
</reference>
<feature type="transmembrane region" description="Helical" evidence="6">
    <location>
        <begin position="86"/>
        <end position="103"/>
    </location>
</feature>
<gene>
    <name evidence="8" type="ORF">AXF17_04010</name>
</gene>
<feature type="transmembrane region" description="Helical" evidence="6">
    <location>
        <begin position="187"/>
        <end position="211"/>
    </location>
</feature>
<dbReference type="NCBIfam" id="NF037997">
    <property type="entry name" value="Na_Pi_symport"/>
    <property type="match status" value="1"/>
</dbReference>
<keyword evidence="5 6" id="KW-0472">Membrane</keyword>
<feature type="transmembrane region" description="Helical" evidence="6">
    <location>
        <begin position="296"/>
        <end position="319"/>
    </location>
</feature>
<dbReference type="OrthoDB" id="9763003at2"/>
<feature type="transmembrane region" description="Helical" evidence="6">
    <location>
        <begin position="147"/>
        <end position="166"/>
    </location>
</feature>
<feature type="transmembrane region" description="Helical" evidence="6">
    <location>
        <begin position="124"/>
        <end position="141"/>
    </location>
</feature>
<organism evidence="8 9">
    <name type="scientific">Mogibacterium pumilum</name>
    <dbReference type="NCBI Taxonomy" id="86332"/>
    <lineage>
        <taxon>Bacteria</taxon>
        <taxon>Bacillati</taxon>
        <taxon>Bacillota</taxon>
        <taxon>Clostridia</taxon>
        <taxon>Peptostreptococcales</taxon>
        <taxon>Anaerovoracaceae</taxon>
        <taxon>Mogibacterium</taxon>
    </lineage>
</organism>
<sequence>MEIFFKIVSLLGGLAMFLYGMRIMGDGLKSTSGGAMKAALARVTDKPFKGFLLGLVVTCMIQSSTAAIVLTVGLVGAGFLTFRQSIGIVLGANVGTTITAQIIRLMDVKAGSTSILSFFKSDNLAPMALIAGIILIMFVNSRAANTAGTILMGFGTLFVGLMNMSAAVSHMGDVLSKLLVSFEGSPLLGFFSGVFVTGVIQSSSAVVGILQSIASTIGIKFCGVFAVIIGIDIGDCLTTYLVCRIGAKPEQIRTALIHILYNVTAAILLFVAVGVLRGTGVIDDHIWYMTLKAGGVANVHGLFKLIPALMLLPCAGVFAKIAERLVPDQPEDPEDTMIKESIKQLDLRLINNPRIALGETHTMTSNMFEVALHNYTACIQQMYEYDPNRNERMNQREDMIDKMTDVADKYVIEISPHITLDYDDRFQSFLMKGLVSIERIGDLAINIMDTIKSMKEDDVEFSRVAMAEIRLLLTAINDILELTADAYKESSYEKAKRIEPLEEVIDEMVDEVRRRHMWRMKHNLCDVVKGISFQNILQNLERISDQCSDLGVNILGIEDDNIYGNEHQYLRDIHHSDDETYNQLFAKYKAKYMGVLDSMSADSTDYDDAEIEKQLQLDIIM</sequence>
<feature type="transmembrane region" description="Helical" evidence="6">
    <location>
        <begin position="217"/>
        <end position="243"/>
    </location>
</feature>
<evidence type="ECO:0000313" key="8">
    <source>
        <dbReference type="EMBL" id="ASS37699.1"/>
    </source>
</evidence>
<dbReference type="AlphaFoldDB" id="A0A223AS02"/>
<protein>
    <recommendedName>
        <fullName evidence="7">PhoU domain-containing protein</fullName>
    </recommendedName>
</protein>
<feature type="transmembrane region" description="Helical" evidence="6">
    <location>
        <begin position="51"/>
        <end position="80"/>
    </location>
</feature>
<evidence type="ECO:0000259" key="7">
    <source>
        <dbReference type="Pfam" id="PF01895"/>
    </source>
</evidence>
<dbReference type="PANTHER" id="PTHR10010">
    <property type="entry name" value="SOLUTE CARRIER FAMILY 34 SODIUM PHOSPHATE , MEMBER 2-RELATED"/>
    <property type="match status" value="1"/>
</dbReference>
<dbReference type="Proteomes" id="UP000214689">
    <property type="component" value="Chromosome"/>
</dbReference>
<keyword evidence="4 6" id="KW-1133">Transmembrane helix</keyword>
<dbReference type="SUPFAM" id="SSF109755">
    <property type="entry name" value="PhoU-like"/>
    <property type="match status" value="1"/>
</dbReference>
<feature type="transmembrane region" description="Helical" evidence="6">
    <location>
        <begin position="255"/>
        <end position="276"/>
    </location>
</feature>